<dbReference type="Gene3D" id="3.30.70.1050">
    <property type="entry name" value="Trigger factor ribosome-binding domain"/>
    <property type="match status" value="1"/>
</dbReference>
<dbReference type="GO" id="GO:0005737">
    <property type="term" value="C:cytoplasm"/>
    <property type="evidence" value="ECO:0007669"/>
    <property type="project" value="UniProtKB-SubCell"/>
</dbReference>
<keyword evidence="19" id="KW-1185">Reference proteome</keyword>
<evidence type="ECO:0000256" key="4">
    <source>
        <dbReference type="ARBA" id="ARBA00016902"/>
    </source>
</evidence>
<evidence type="ECO:0000259" key="17">
    <source>
        <dbReference type="PROSITE" id="PS50059"/>
    </source>
</evidence>
<dbReference type="InterPro" id="IPR008880">
    <property type="entry name" value="Trigger_fac_C"/>
</dbReference>
<accession>A0A8J6MEC2</accession>
<keyword evidence="5 12" id="KW-0132">Cell division</keyword>
<dbReference type="EMBL" id="JACOPP010000002">
    <property type="protein sequence ID" value="MBC5732693.1"/>
    <property type="molecule type" value="Genomic_DNA"/>
</dbReference>
<dbReference type="InterPro" id="IPR037041">
    <property type="entry name" value="Trigger_fac_C_sf"/>
</dbReference>
<evidence type="ECO:0000256" key="13">
    <source>
        <dbReference type="PROSITE-ProRule" id="PRU00277"/>
    </source>
</evidence>
<keyword evidence="6 12" id="KW-0697">Rotamase</keyword>
<dbReference type="InterPro" id="IPR036611">
    <property type="entry name" value="Trigger_fac_ribosome-bd_sf"/>
</dbReference>
<evidence type="ECO:0000256" key="16">
    <source>
        <dbReference type="SAM" id="MobiDB-lite"/>
    </source>
</evidence>
<dbReference type="Pfam" id="PF05697">
    <property type="entry name" value="Trigger_N"/>
    <property type="match status" value="1"/>
</dbReference>
<dbReference type="PANTHER" id="PTHR30560:SF3">
    <property type="entry name" value="TRIGGER FACTOR-LIKE PROTEIN TIG, CHLOROPLASTIC"/>
    <property type="match status" value="1"/>
</dbReference>
<dbReference type="GO" id="GO:0043335">
    <property type="term" value="P:protein unfolding"/>
    <property type="evidence" value="ECO:0007669"/>
    <property type="project" value="TreeGrafter"/>
</dbReference>
<name>A0A8J6MEC2_9FIRM</name>
<dbReference type="SUPFAM" id="SSF102735">
    <property type="entry name" value="Trigger factor ribosome-binding domain"/>
    <property type="match status" value="1"/>
</dbReference>
<feature type="coiled-coil region" evidence="15">
    <location>
        <begin position="366"/>
        <end position="393"/>
    </location>
</feature>
<evidence type="ECO:0000256" key="6">
    <source>
        <dbReference type="ARBA" id="ARBA00023110"/>
    </source>
</evidence>
<dbReference type="Gene3D" id="1.10.3120.10">
    <property type="entry name" value="Trigger factor, C-terminal domain"/>
    <property type="match status" value="1"/>
</dbReference>
<keyword evidence="15" id="KW-0175">Coiled coil</keyword>
<dbReference type="GO" id="GO:0015031">
    <property type="term" value="P:protein transport"/>
    <property type="evidence" value="ECO:0007669"/>
    <property type="project" value="UniProtKB-UniRule"/>
</dbReference>
<reference evidence="18" key="1">
    <citation type="submission" date="2020-08" db="EMBL/GenBank/DDBJ databases">
        <title>Genome public.</title>
        <authorList>
            <person name="Liu C."/>
            <person name="Sun Q."/>
        </authorList>
    </citation>
    <scope>NUCLEOTIDE SEQUENCE</scope>
    <source>
        <strain evidence="18">NSJ-51</strain>
    </source>
</reference>
<dbReference type="GO" id="GO:0051301">
    <property type="term" value="P:cell division"/>
    <property type="evidence" value="ECO:0007669"/>
    <property type="project" value="UniProtKB-KW"/>
</dbReference>
<evidence type="ECO:0000256" key="15">
    <source>
        <dbReference type="SAM" id="Coils"/>
    </source>
</evidence>
<evidence type="ECO:0000256" key="2">
    <source>
        <dbReference type="ARBA" id="ARBA00005464"/>
    </source>
</evidence>
<dbReference type="InterPro" id="IPR001179">
    <property type="entry name" value="PPIase_FKBP_dom"/>
</dbReference>
<evidence type="ECO:0000313" key="19">
    <source>
        <dbReference type="Proteomes" id="UP000661435"/>
    </source>
</evidence>
<evidence type="ECO:0000256" key="9">
    <source>
        <dbReference type="ARBA" id="ARBA00023306"/>
    </source>
</evidence>
<evidence type="ECO:0000256" key="14">
    <source>
        <dbReference type="RuleBase" id="RU003914"/>
    </source>
</evidence>
<evidence type="ECO:0000256" key="10">
    <source>
        <dbReference type="ARBA" id="ARBA00024849"/>
    </source>
</evidence>
<dbReference type="PROSITE" id="PS50059">
    <property type="entry name" value="FKBP_PPIASE"/>
    <property type="match status" value="1"/>
</dbReference>
<protein>
    <recommendedName>
        <fullName evidence="4 12">Trigger factor</fullName>
        <shortName evidence="12">TF</shortName>
        <ecNumber evidence="3 12">5.2.1.8</ecNumber>
    </recommendedName>
    <alternativeName>
        <fullName evidence="11 12">PPIase</fullName>
    </alternativeName>
</protein>
<evidence type="ECO:0000256" key="7">
    <source>
        <dbReference type="ARBA" id="ARBA00023186"/>
    </source>
</evidence>
<feature type="region of interest" description="Disordered" evidence="16">
    <location>
        <begin position="418"/>
        <end position="479"/>
    </location>
</feature>
<dbReference type="NCBIfam" id="TIGR00115">
    <property type="entry name" value="tig"/>
    <property type="match status" value="1"/>
</dbReference>
<dbReference type="InterPro" id="IPR008881">
    <property type="entry name" value="Trigger_fac_ribosome-bd_bac"/>
</dbReference>
<dbReference type="SUPFAM" id="SSF109998">
    <property type="entry name" value="Triger factor/SurA peptide-binding domain-like"/>
    <property type="match status" value="1"/>
</dbReference>
<comment type="domain">
    <text evidence="12">Consists of 3 domains; the N-terminus binds the ribosome, the middle domain has PPIase activity, while the C-terminus has intrinsic chaperone activity on its own.</text>
</comment>
<dbReference type="EC" id="5.2.1.8" evidence="3 12"/>
<feature type="domain" description="PPIase FKBP-type" evidence="17">
    <location>
        <begin position="162"/>
        <end position="224"/>
    </location>
</feature>
<evidence type="ECO:0000256" key="3">
    <source>
        <dbReference type="ARBA" id="ARBA00013194"/>
    </source>
</evidence>
<dbReference type="Proteomes" id="UP000661435">
    <property type="component" value="Unassembled WGS sequence"/>
</dbReference>
<keyword evidence="8 12" id="KW-0413">Isomerase</keyword>
<dbReference type="GO" id="GO:0043022">
    <property type="term" value="F:ribosome binding"/>
    <property type="evidence" value="ECO:0007669"/>
    <property type="project" value="TreeGrafter"/>
</dbReference>
<dbReference type="GO" id="GO:0044183">
    <property type="term" value="F:protein folding chaperone"/>
    <property type="evidence" value="ECO:0007669"/>
    <property type="project" value="TreeGrafter"/>
</dbReference>
<dbReference type="Gene3D" id="3.10.50.40">
    <property type="match status" value="1"/>
</dbReference>
<evidence type="ECO:0000256" key="8">
    <source>
        <dbReference type="ARBA" id="ARBA00023235"/>
    </source>
</evidence>
<dbReference type="Pfam" id="PF00254">
    <property type="entry name" value="FKBP_C"/>
    <property type="match status" value="1"/>
</dbReference>
<comment type="caution">
    <text evidence="18">The sequence shown here is derived from an EMBL/GenBank/DDBJ whole genome shotgun (WGS) entry which is preliminary data.</text>
</comment>
<evidence type="ECO:0000256" key="1">
    <source>
        <dbReference type="ARBA" id="ARBA00000971"/>
    </source>
</evidence>
<evidence type="ECO:0000256" key="12">
    <source>
        <dbReference type="HAMAP-Rule" id="MF_00303"/>
    </source>
</evidence>
<dbReference type="InterPro" id="IPR027304">
    <property type="entry name" value="Trigger_fact/SurA_dom_sf"/>
</dbReference>
<dbReference type="FunFam" id="3.10.50.40:FF:000001">
    <property type="entry name" value="Trigger factor"/>
    <property type="match status" value="1"/>
</dbReference>
<comment type="subcellular location">
    <subcellularLocation>
        <location evidence="12">Cytoplasm</location>
    </subcellularLocation>
    <text evidence="12">About half TF is bound to the ribosome near the polypeptide exit tunnel while the other half is free in the cytoplasm.</text>
</comment>
<feature type="compositionally biased region" description="Basic residues" evidence="16">
    <location>
        <begin position="426"/>
        <end position="436"/>
    </location>
</feature>
<dbReference type="GO" id="GO:0003755">
    <property type="term" value="F:peptidyl-prolyl cis-trans isomerase activity"/>
    <property type="evidence" value="ECO:0007669"/>
    <property type="project" value="UniProtKB-UniRule"/>
</dbReference>
<sequence length="479" mass="53629">MNVKSVEKQEKSTVELVIEVGKEEFEAAVEKVYKKQRGNISVPGFRKGHAPRKIIEGMYGSGVFYEDAINEIYPEAYAQAIEQEKLDAVAWPKVEIVDVGKEGLTFKAVVTVRPEVKLGDYKDLTAEKNEVTISDEDIDNELKPFISRATRVVTVEREAQNGDTVVIDFEGFQDGVPFEGGKAEGHSLELGSGSFVPGFEEQLVGAKAGDEKELDITFPEDYHEDLAGKAVVFKVKVNEVKEKQEPAVDDEFAKDVSEFDTLADFRKDLADKLRERRQTQAQRDFEEAIMTQVMDNMEVEIPDAMVDFRAEQLVNDMAQRIQAQGIPFEQYLAMTGMNMDIMREQAKTAALERVRRELALSAVAAAEALEITDEELDAEYKRLAEQYKVSEEEAKTNLSADDVRKELLDRKAERVILDSAKQGKPAAKKKAAKKTAKKAEEEEPAGEDEEKPKKTTARKKTAKKAEEEEASVDEGKAEE</sequence>
<keyword evidence="12" id="KW-0963">Cytoplasm</keyword>
<dbReference type="AlphaFoldDB" id="A0A8J6MEC2"/>
<comment type="function">
    <text evidence="10 12">Involved in protein export. Acts as a chaperone by maintaining the newly synthesized protein in an open conformation. Functions as a peptidyl-prolyl cis-trans isomerase.</text>
</comment>
<keyword evidence="7 12" id="KW-0143">Chaperone</keyword>
<dbReference type="Pfam" id="PF05698">
    <property type="entry name" value="Trigger_C"/>
    <property type="match status" value="1"/>
</dbReference>
<dbReference type="InterPro" id="IPR005215">
    <property type="entry name" value="Trig_fac"/>
</dbReference>
<dbReference type="PANTHER" id="PTHR30560">
    <property type="entry name" value="TRIGGER FACTOR CHAPERONE AND PEPTIDYL-PROLYL CIS/TRANS ISOMERASE"/>
    <property type="match status" value="1"/>
</dbReference>
<proteinExistence type="inferred from homology"/>
<evidence type="ECO:0000313" key="18">
    <source>
        <dbReference type="EMBL" id="MBC5732693.1"/>
    </source>
</evidence>
<comment type="similarity">
    <text evidence="2 12 14">Belongs to the FKBP-type PPIase family. Tig subfamily.</text>
</comment>
<dbReference type="GO" id="GO:0051083">
    <property type="term" value="P:'de novo' cotranslational protein folding"/>
    <property type="evidence" value="ECO:0007669"/>
    <property type="project" value="TreeGrafter"/>
</dbReference>
<dbReference type="PIRSF" id="PIRSF003095">
    <property type="entry name" value="Trigger_factor"/>
    <property type="match status" value="1"/>
</dbReference>
<evidence type="ECO:0000256" key="5">
    <source>
        <dbReference type="ARBA" id="ARBA00022618"/>
    </source>
</evidence>
<gene>
    <name evidence="12" type="primary">tig</name>
    <name evidence="18" type="ORF">H8S57_02980</name>
</gene>
<dbReference type="HAMAP" id="MF_00303">
    <property type="entry name" value="Trigger_factor_Tig"/>
    <property type="match status" value="1"/>
</dbReference>
<evidence type="ECO:0000256" key="11">
    <source>
        <dbReference type="ARBA" id="ARBA00029986"/>
    </source>
</evidence>
<keyword evidence="9 12" id="KW-0131">Cell cycle</keyword>
<organism evidence="18 19">
    <name type="scientific">Lawsonibacter hominis</name>
    <dbReference type="NCBI Taxonomy" id="2763053"/>
    <lineage>
        <taxon>Bacteria</taxon>
        <taxon>Bacillati</taxon>
        <taxon>Bacillota</taxon>
        <taxon>Clostridia</taxon>
        <taxon>Eubacteriales</taxon>
        <taxon>Oscillospiraceae</taxon>
        <taxon>Lawsonibacter</taxon>
    </lineage>
</organism>
<dbReference type="InterPro" id="IPR046357">
    <property type="entry name" value="PPIase_dom_sf"/>
</dbReference>
<comment type="catalytic activity">
    <reaction evidence="1 12 13">
        <text>[protein]-peptidylproline (omega=180) = [protein]-peptidylproline (omega=0)</text>
        <dbReference type="Rhea" id="RHEA:16237"/>
        <dbReference type="Rhea" id="RHEA-COMP:10747"/>
        <dbReference type="Rhea" id="RHEA-COMP:10748"/>
        <dbReference type="ChEBI" id="CHEBI:83833"/>
        <dbReference type="ChEBI" id="CHEBI:83834"/>
        <dbReference type="EC" id="5.2.1.8"/>
    </reaction>
</comment>
<dbReference type="RefSeq" id="WP_186906578.1">
    <property type="nucleotide sequence ID" value="NZ_JACOPP010000002.1"/>
</dbReference>
<dbReference type="SUPFAM" id="SSF54534">
    <property type="entry name" value="FKBP-like"/>
    <property type="match status" value="1"/>
</dbReference>